<feature type="transmembrane region" description="Helical" evidence="7">
    <location>
        <begin position="6"/>
        <end position="23"/>
    </location>
</feature>
<evidence type="ECO:0000313" key="9">
    <source>
        <dbReference type="Proteomes" id="UP000075420"/>
    </source>
</evidence>
<comment type="caution">
    <text evidence="8">The sequence shown here is derived from an EMBL/GenBank/DDBJ whole genome shotgun (WGS) entry which is preliminary data.</text>
</comment>
<comment type="similarity">
    <text evidence="2">Belongs to the UPF0719 family.</text>
</comment>
<evidence type="ECO:0000256" key="1">
    <source>
        <dbReference type="ARBA" id="ARBA00004651"/>
    </source>
</evidence>
<dbReference type="AlphaFoldDB" id="A0A150P7Y3"/>
<dbReference type="PANTHER" id="PTHR40043">
    <property type="entry name" value="UPF0719 INNER MEMBRANE PROTEIN YJFL"/>
    <property type="match status" value="1"/>
</dbReference>
<reference evidence="8 9" key="1">
    <citation type="submission" date="2014-02" db="EMBL/GenBank/DDBJ databases">
        <title>The small core and large imbalanced accessory genome model reveals a collaborative survival strategy of Sorangium cellulosum strains in nature.</title>
        <authorList>
            <person name="Han K."/>
            <person name="Peng R."/>
            <person name="Blom J."/>
            <person name="Li Y.-Z."/>
        </authorList>
    </citation>
    <scope>NUCLEOTIDE SEQUENCE [LARGE SCALE GENOMIC DNA]</scope>
    <source>
        <strain evidence="8 9">So0157-25</strain>
    </source>
</reference>
<dbReference type="GO" id="GO:0005886">
    <property type="term" value="C:plasma membrane"/>
    <property type="evidence" value="ECO:0007669"/>
    <property type="project" value="UniProtKB-SubCell"/>
</dbReference>
<feature type="transmembrane region" description="Helical" evidence="7">
    <location>
        <begin position="149"/>
        <end position="170"/>
    </location>
</feature>
<protein>
    <recommendedName>
        <fullName evidence="10">DUF350 domain-containing protein</fullName>
    </recommendedName>
</protein>
<dbReference type="Pfam" id="PF03994">
    <property type="entry name" value="DUF350"/>
    <property type="match status" value="2"/>
</dbReference>
<evidence type="ECO:0000256" key="2">
    <source>
        <dbReference type="ARBA" id="ARBA00005779"/>
    </source>
</evidence>
<evidence type="ECO:0000256" key="5">
    <source>
        <dbReference type="ARBA" id="ARBA00022989"/>
    </source>
</evidence>
<feature type="transmembrane region" description="Helical" evidence="7">
    <location>
        <begin position="44"/>
        <end position="65"/>
    </location>
</feature>
<keyword evidence="6 7" id="KW-0472">Membrane</keyword>
<dbReference type="EMBL" id="JELY01002719">
    <property type="protein sequence ID" value="KYF51770.1"/>
    <property type="molecule type" value="Genomic_DNA"/>
</dbReference>
<dbReference type="InterPro" id="IPR007140">
    <property type="entry name" value="DUF350"/>
</dbReference>
<feature type="transmembrane region" description="Helical" evidence="7">
    <location>
        <begin position="115"/>
        <end position="137"/>
    </location>
</feature>
<dbReference type="Proteomes" id="UP000075420">
    <property type="component" value="Unassembled WGS sequence"/>
</dbReference>
<feature type="transmembrane region" description="Helical" evidence="7">
    <location>
        <begin position="210"/>
        <end position="231"/>
    </location>
</feature>
<dbReference type="PANTHER" id="PTHR40043:SF1">
    <property type="entry name" value="UPF0719 INNER MEMBRANE PROTEIN YJFL"/>
    <property type="match status" value="1"/>
</dbReference>
<sequence>MELSYVMGFGLGTTLALLALLRIGQRIVSPAHTVARDLTDSNAARRLLTVGQVLAVFLVAANAVKNCLDGSSFARDLLWVSAFAVVGLLLVIATGHLGIRLLLRARLPAEIERGNAAAGLAAGAHYVATGLITSRAIAGQDLGDLGISLGFFLLAQVTLHVFISLFRALTTYDDAEQIQGENLAAALSYAGASIAVAILIARALEGDFEGLFVSLKGYGGVLLYLLALYPVRQLLVQSLLLGAPLSLRGGRLDAGIAAERNEGMGALEAATYLATSIAIARLL</sequence>
<comment type="subcellular location">
    <subcellularLocation>
        <location evidence="1">Cell membrane</location>
        <topology evidence="1">Multi-pass membrane protein</topology>
    </subcellularLocation>
</comment>
<keyword evidence="5 7" id="KW-1133">Transmembrane helix</keyword>
<proteinExistence type="inferred from homology"/>
<evidence type="ECO:0000256" key="4">
    <source>
        <dbReference type="ARBA" id="ARBA00022692"/>
    </source>
</evidence>
<evidence type="ECO:0008006" key="10">
    <source>
        <dbReference type="Google" id="ProtNLM"/>
    </source>
</evidence>
<evidence type="ECO:0000256" key="6">
    <source>
        <dbReference type="ARBA" id="ARBA00023136"/>
    </source>
</evidence>
<keyword evidence="4 7" id="KW-0812">Transmembrane</keyword>
<organism evidence="8 9">
    <name type="scientific">Sorangium cellulosum</name>
    <name type="common">Polyangium cellulosum</name>
    <dbReference type="NCBI Taxonomy" id="56"/>
    <lineage>
        <taxon>Bacteria</taxon>
        <taxon>Pseudomonadati</taxon>
        <taxon>Myxococcota</taxon>
        <taxon>Polyangia</taxon>
        <taxon>Polyangiales</taxon>
        <taxon>Polyangiaceae</taxon>
        <taxon>Sorangium</taxon>
    </lineage>
</organism>
<feature type="transmembrane region" description="Helical" evidence="7">
    <location>
        <begin position="77"/>
        <end position="103"/>
    </location>
</feature>
<accession>A0A150P7Y3</accession>
<evidence type="ECO:0000256" key="3">
    <source>
        <dbReference type="ARBA" id="ARBA00022475"/>
    </source>
</evidence>
<feature type="transmembrane region" description="Helical" evidence="7">
    <location>
        <begin position="182"/>
        <end position="204"/>
    </location>
</feature>
<keyword evidence="3" id="KW-1003">Cell membrane</keyword>
<evidence type="ECO:0000256" key="7">
    <source>
        <dbReference type="SAM" id="Phobius"/>
    </source>
</evidence>
<gene>
    <name evidence="8" type="ORF">BE08_38685</name>
</gene>
<name>A0A150P7Y3_SORCE</name>
<evidence type="ECO:0000313" key="8">
    <source>
        <dbReference type="EMBL" id="KYF51770.1"/>
    </source>
</evidence>